<dbReference type="SUPFAM" id="SSF53474">
    <property type="entry name" value="alpha/beta-Hydrolases"/>
    <property type="match status" value="1"/>
</dbReference>
<dbReference type="PANTHER" id="PTHR43798">
    <property type="entry name" value="MONOACYLGLYCEROL LIPASE"/>
    <property type="match status" value="1"/>
</dbReference>
<gene>
    <name evidence="2" type="ORF">N0V93_006021</name>
</gene>
<dbReference type="GO" id="GO:0046464">
    <property type="term" value="P:acylglycerol catabolic process"/>
    <property type="evidence" value="ECO:0007669"/>
    <property type="project" value="TreeGrafter"/>
</dbReference>
<dbReference type="Pfam" id="PF12146">
    <property type="entry name" value="Hydrolase_4"/>
    <property type="match status" value="1"/>
</dbReference>
<dbReference type="AlphaFoldDB" id="A0A9W9CU45"/>
<dbReference type="InterPro" id="IPR022742">
    <property type="entry name" value="Hydrolase_4"/>
</dbReference>
<dbReference type="InterPro" id="IPR029058">
    <property type="entry name" value="AB_hydrolase_fold"/>
</dbReference>
<dbReference type="PANTHER" id="PTHR43798:SF5">
    <property type="entry name" value="MONOACYLGLYCEROL LIPASE ABHD6"/>
    <property type="match status" value="1"/>
</dbReference>
<sequence length="272" mass="29184">MPFLQAGDKQIHFTDYAPTNTGAGQETPTIICHHGLGSSQNFYYPIVPALVEAGFRVIVFDTSGAARSPYTQMEQSIASLASDVLSILDAFSIPKAIIMGHSMGGIVASHLASDSASKGRIQAAILIGPVYPNEAVSQAFEKRIDIVGKQGMSAMAETIPFSAPGQGASPLVRAFIRELLLGQSSPGYLSHCRVICNAKRPSYEDIEAPLLLIAGEEDKSAALSLCVKMFDEAGSRDKSMEVLKGVGHWHCLEAPDMVAKKILGFLKEKRFE</sequence>
<dbReference type="InterPro" id="IPR050266">
    <property type="entry name" value="AB_hydrolase_sf"/>
</dbReference>
<dbReference type="OrthoDB" id="2498029at2759"/>
<dbReference type="InterPro" id="IPR000073">
    <property type="entry name" value="AB_hydrolase_1"/>
</dbReference>
<dbReference type="EMBL" id="JAPEVB010000004">
    <property type="protein sequence ID" value="KAJ4388563.1"/>
    <property type="molecule type" value="Genomic_DNA"/>
</dbReference>
<protein>
    <recommendedName>
        <fullName evidence="1">Serine aminopeptidase S33 domain-containing protein</fullName>
    </recommendedName>
</protein>
<evidence type="ECO:0000259" key="1">
    <source>
        <dbReference type="Pfam" id="PF12146"/>
    </source>
</evidence>
<evidence type="ECO:0000313" key="3">
    <source>
        <dbReference type="Proteomes" id="UP001140453"/>
    </source>
</evidence>
<feature type="domain" description="Serine aminopeptidase S33" evidence="1">
    <location>
        <begin position="29"/>
        <end position="249"/>
    </location>
</feature>
<dbReference type="PRINTS" id="PR00412">
    <property type="entry name" value="EPOXHYDRLASE"/>
</dbReference>
<dbReference type="GO" id="GO:0047372">
    <property type="term" value="F:monoacylglycerol lipase activity"/>
    <property type="evidence" value="ECO:0007669"/>
    <property type="project" value="TreeGrafter"/>
</dbReference>
<dbReference type="InterPro" id="IPR000639">
    <property type="entry name" value="Epox_hydrolase-like"/>
</dbReference>
<keyword evidence="3" id="KW-1185">Reference proteome</keyword>
<organism evidence="2 3">
    <name type="scientific">Gnomoniopsis smithogilvyi</name>
    <dbReference type="NCBI Taxonomy" id="1191159"/>
    <lineage>
        <taxon>Eukaryota</taxon>
        <taxon>Fungi</taxon>
        <taxon>Dikarya</taxon>
        <taxon>Ascomycota</taxon>
        <taxon>Pezizomycotina</taxon>
        <taxon>Sordariomycetes</taxon>
        <taxon>Sordariomycetidae</taxon>
        <taxon>Diaporthales</taxon>
        <taxon>Gnomoniaceae</taxon>
        <taxon>Gnomoniopsis</taxon>
    </lineage>
</organism>
<accession>A0A9W9CU45</accession>
<proteinExistence type="predicted"/>
<dbReference type="PRINTS" id="PR00111">
    <property type="entry name" value="ABHYDROLASE"/>
</dbReference>
<name>A0A9W9CU45_9PEZI</name>
<dbReference type="Gene3D" id="3.40.50.1820">
    <property type="entry name" value="alpha/beta hydrolase"/>
    <property type="match status" value="1"/>
</dbReference>
<evidence type="ECO:0000313" key="2">
    <source>
        <dbReference type="EMBL" id="KAJ4388563.1"/>
    </source>
</evidence>
<dbReference type="Proteomes" id="UP001140453">
    <property type="component" value="Unassembled WGS sequence"/>
</dbReference>
<dbReference type="GO" id="GO:0016020">
    <property type="term" value="C:membrane"/>
    <property type="evidence" value="ECO:0007669"/>
    <property type="project" value="TreeGrafter"/>
</dbReference>
<reference evidence="2" key="1">
    <citation type="submission" date="2022-10" db="EMBL/GenBank/DDBJ databases">
        <title>Tapping the CABI collections for fungal endophytes: first genome assemblies for Collariella, Neodidymelliopsis, Ascochyta clinopodiicola, Didymella pomorum, Didymosphaeria variabile, Neocosmospora piperis and Neocucurbitaria cava.</title>
        <authorList>
            <person name="Hill R."/>
        </authorList>
    </citation>
    <scope>NUCLEOTIDE SEQUENCE</scope>
    <source>
        <strain evidence="2">IMI 355082</strain>
    </source>
</reference>
<comment type="caution">
    <text evidence="2">The sequence shown here is derived from an EMBL/GenBank/DDBJ whole genome shotgun (WGS) entry which is preliminary data.</text>
</comment>